<dbReference type="Pfam" id="PF14478">
    <property type="entry name" value="DUF4430"/>
    <property type="match status" value="1"/>
</dbReference>
<sequence>MSAQKKMIEAALAAGKSADDKPDGLVEVTLKAENTLDPNWPVTDTVMKVPLGSSVYYMLLQAYKDGKITELGARWYVDFWSHLIESINGVKNKDNKYWRFEDGEGNAFEYGVDRIPLRDGDVIKFRYVN</sequence>
<evidence type="ECO:0000259" key="1">
    <source>
        <dbReference type="Pfam" id="PF14478"/>
    </source>
</evidence>
<feature type="domain" description="Transcobalamin-like C-terminal" evidence="1">
    <location>
        <begin position="74"/>
        <end position="128"/>
    </location>
</feature>
<proteinExistence type="predicted"/>
<evidence type="ECO:0000313" key="2">
    <source>
        <dbReference type="Proteomes" id="UP000515135"/>
    </source>
</evidence>
<gene>
    <name evidence="3" type="primary">LOC109465178</name>
</gene>
<dbReference type="GeneID" id="109465178"/>
<dbReference type="OrthoDB" id="6343110at2759"/>
<protein>
    <submittedName>
        <fullName evidence="3">Uncharacterized protein LOC109465178</fullName>
    </submittedName>
</protein>
<dbReference type="AlphaFoldDB" id="A0A6P4Y0D6"/>
<dbReference type="KEGG" id="bbel:109465178"/>
<dbReference type="RefSeq" id="XP_019617883.1">
    <property type="nucleotide sequence ID" value="XM_019762324.1"/>
</dbReference>
<dbReference type="Proteomes" id="UP000515135">
    <property type="component" value="Unplaced"/>
</dbReference>
<dbReference type="Gene3D" id="2.170.130.30">
    <property type="match status" value="1"/>
</dbReference>
<reference evidence="3" key="1">
    <citation type="submission" date="2025-08" db="UniProtKB">
        <authorList>
            <consortium name="RefSeq"/>
        </authorList>
    </citation>
    <scope>IDENTIFICATION</scope>
    <source>
        <tissue evidence="3">Gonad</tissue>
    </source>
</reference>
<dbReference type="InterPro" id="IPR027954">
    <property type="entry name" value="Transcobalamin-like_C"/>
</dbReference>
<accession>A0A6P4Y0D6</accession>
<name>A0A6P4Y0D6_BRABE</name>
<keyword evidence="2" id="KW-1185">Reference proteome</keyword>
<organism evidence="2 3">
    <name type="scientific">Branchiostoma belcheri</name>
    <name type="common">Amphioxus</name>
    <dbReference type="NCBI Taxonomy" id="7741"/>
    <lineage>
        <taxon>Eukaryota</taxon>
        <taxon>Metazoa</taxon>
        <taxon>Chordata</taxon>
        <taxon>Cephalochordata</taxon>
        <taxon>Leptocardii</taxon>
        <taxon>Amphioxiformes</taxon>
        <taxon>Branchiostomatidae</taxon>
        <taxon>Branchiostoma</taxon>
    </lineage>
</organism>
<evidence type="ECO:0000313" key="3">
    <source>
        <dbReference type="RefSeq" id="XP_019617883.1"/>
    </source>
</evidence>